<dbReference type="EMBL" id="CM037614">
    <property type="protein sequence ID" value="KAH8016342.1"/>
    <property type="molecule type" value="Genomic_DNA"/>
</dbReference>
<keyword evidence="2" id="KW-1185">Reference proteome</keyword>
<sequence length="126" mass="14054">MRTNKAPSGEGYTAHSLQSIKFNPTVGTIVIAEHKEIKFNCSISVPNSLINPDSAFISLWKNGKELLDADRLAIQYYLFDDNEISTMISAFSIINVQRSDNGSYRCKLKVNSDEIVSDPILVVLEE</sequence>
<organism evidence="1 2">
    <name type="scientific">Sphaerodactylus townsendi</name>
    <dbReference type="NCBI Taxonomy" id="933632"/>
    <lineage>
        <taxon>Eukaryota</taxon>
        <taxon>Metazoa</taxon>
        <taxon>Chordata</taxon>
        <taxon>Craniata</taxon>
        <taxon>Vertebrata</taxon>
        <taxon>Euteleostomi</taxon>
        <taxon>Lepidosauria</taxon>
        <taxon>Squamata</taxon>
        <taxon>Bifurcata</taxon>
        <taxon>Gekkota</taxon>
        <taxon>Sphaerodactylidae</taxon>
        <taxon>Sphaerodactylus</taxon>
    </lineage>
</organism>
<gene>
    <name evidence="1" type="ORF">K3G42_016750</name>
</gene>
<reference evidence="1" key="1">
    <citation type="submission" date="2021-08" db="EMBL/GenBank/DDBJ databases">
        <title>The first chromosome-level gecko genome reveals the dynamic sex chromosomes of Neotropical dwarf geckos (Sphaerodactylidae: Sphaerodactylus).</title>
        <authorList>
            <person name="Pinto B.J."/>
            <person name="Keating S.E."/>
            <person name="Gamble T."/>
        </authorList>
    </citation>
    <scope>NUCLEOTIDE SEQUENCE</scope>
    <source>
        <strain evidence="1">TG3544</strain>
    </source>
</reference>
<protein>
    <submittedName>
        <fullName evidence="1">Uncharacterized protein</fullName>
    </submittedName>
</protein>
<comment type="caution">
    <text evidence="1">The sequence shown here is derived from an EMBL/GenBank/DDBJ whole genome shotgun (WGS) entry which is preliminary data.</text>
</comment>
<proteinExistence type="predicted"/>
<evidence type="ECO:0000313" key="2">
    <source>
        <dbReference type="Proteomes" id="UP000827872"/>
    </source>
</evidence>
<dbReference type="Proteomes" id="UP000827872">
    <property type="component" value="Linkage Group LG01"/>
</dbReference>
<evidence type="ECO:0000313" key="1">
    <source>
        <dbReference type="EMBL" id="KAH8016342.1"/>
    </source>
</evidence>
<accession>A0ACB8G9U6</accession>
<name>A0ACB8G9U6_9SAUR</name>